<reference evidence="1 2" key="1">
    <citation type="submission" date="2016-10" db="EMBL/GenBank/DDBJ databases">
        <authorList>
            <person name="de Groot N.N."/>
        </authorList>
    </citation>
    <scope>NUCLEOTIDE SEQUENCE [LARGE SCALE GENOMIC DNA]</scope>
    <source>
        <strain evidence="1 2">DSM 26130</strain>
    </source>
</reference>
<name>A0A1I2ESJ9_9BACT</name>
<dbReference type="Proteomes" id="UP000198598">
    <property type="component" value="Unassembled WGS sequence"/>
</dbReference>
<protein>
    <recommendedName>
        <fullName evidence="3">DUF4249 domain-containing protein</fullName>
    </recommendedName>
</protein>
<sequence length="428" mass="47844">MNTYFSSFRPFTLLGWLLFVLVPMACVDPEDILLRGTVDVIVVDGTITNLDEPQLIKLNRSRADPVSGLFGVLPVTKASVKVRIDSAQTVSATETVDGTYRLPGDFRGQAGHAYQLQITFNDGTEYVSTQQVMPPVPPIDNVSIRFNATAFAPGQYPKGFRAGYTCQVTTRDPVDQHNYYRWDWKLWEKQKWCRSCYQGNYIDSVQENYVQNGVLVMVRRAVEDCEPIPRDFSVTNFEHWYDFTCRTPCWDISQNATLHLFDDQLTNGGAVNGRQVAVVPLLTRQPALLEIRQVALTASAYRFYDLLQQQTQKTGGLADTPPAALVGNVTNRANPREVVVGFFTASSIATARRFLDKKDATVLSYGAYDESGQIIEFDDELFFVQTTRIPLPGAKGKPFVPGGPDRYITAPCIPGETRTPIKPDGWPD</sequence>
<evidence type="ECO:0008006" key="3">
    <source>
        <dbReference type="Google" id="ProtNLM"/>
    </source>
</evidence>
<dbReference type="STRING" id="662367.SAMN05216167_12339"/>
<dbReference type="InterPro" id="IPR025345">
    <property type="entry name" value="DUF4249"/>
</dbReference>
<keyword evidence="2" id="KW-1185">Reference proteome</keyword>
<dbReference type="RefSeq" id="WP_245776856.1">
    <property type="nucleotide sequence ID" value="NZ_FOLQ01000023.1"/>
</dbReference>
<evidence type="ECO:0000313" key="2">
    <source>
        <dbReference type="Proteomes" id="UP000198598"/>
    </source>
</evidence>
<dbReference type="EMBL" id="FOLQ01000023">
    <property type="protein sequence ID" value="SFE96084.1"/>
    <property type="molecule type" value="Genomic_DNA"/>
</dbReference>
<organism evidence="1 2">
    <name type="scientific">Spirosoma endophyticum</name>
    <dbReference type="NCBI Taxonomy" id="662367"/>
    <lineage>
        <taxon>Bacteria</taxon>
        <taxon>Pseudomonadati</taxon>
        <taxon>Bacteroidota</taxon>
        <taxon>Cytophagia</taxon>
        <taxon>Cytophagales</taxon>
        <taxon>Cytophagaceae</taxon>
        <taxon>Spirosoma</taxon>
    </lineage>
</organism>
<accession>A0A1I2ESJ9</accession>
<dbReference type="Pfam" id="PF14054">
    <property type="entry name" value="DUF4249"/>
    <property type="match status" value="1"/>
</dbReference>
<evidence type="ECO:0000313" key="1">
    <source>
        <dbReference type="EMBL" id="SFE96084.1"/>
    </source>
</evidence>
<gene>
    <name evidence="1" type="ORF">SAMN05216167_12339</name>
</gene>
<dbReference type="AlphaFoldDB" id="A0A1I2ESJ9"/>
<proteinExistence type="predicted"/>